<keyword evidence="2" id="KW-1185">Reference proteome</keyword>
<gene>
    <name evidence="1" type="ORF">FWILDA_LOCUS17987</name>
</gene>
<dbReference type="Proteomes" id="UP001153678">
    <property type="component" value="Unassembled WGS sequence"/>
</dbReference>
<reference evidence="1" key="1">
    <citation type="submission" date="2022-08" db="EMBL/GenBank/DDBJ databases">
        <authorList>
            <person name="Kallberg Y."/>
            <person name="Tangrot J."/>
            <person name="Rosling A."/>
        </authorList>
    </citation>
    <scope>NUCLEOTIDE SEQUENCE</scope>
    <source>
        <strain evidence="1">Wild A</strain>
    </source>
</reference>
<accession>A0A9W4T9Z7</accession>
<evidence type="ECO:0000313" key="1">
    <source>
        <dbReference type="EMBL" id="CAI2197257.1"/>
    </source>
</evidence>
<sequence length="155" mass="17996">MNYQQKIINYPIPSDFASSNHINDPLFLSYINRNEINQNLSNAPLNNQTNHKLSNYDSTFLPWFPSENFKLLLIEFNNKILYDYPSIPCAYCSILMMKSSVKWIDYNSNEIYTLTISFPDISLPITQNNRGKTKIAVCSSCKTMKNHRFPPILSQ</sequence>
<evidence type="ECO:0000313" key="2">
    <source>
        <dbReference type="Proteomes" id="UP001153678"/>
    </source>
</evidence>
<organism evidence="1 2">
    <name type="scientific">Funneliformis geosporum</name>
    <dbReference type="NCBI Taxonomy" id="1117311"/>
    <lineage>
        <taxon>Eukaryota</taxon>
        <taxon>Fungi</taxon>
        <taxon>Fungi incertae sedis</taxon>
        <taxon>Mucoromycota</taxon>
        <taxon>Glomeromycotina</taxon>
        <taxon>Glomeromycetes</taxon>
        <taxon>Glomerales</taxon>
        <taxon>Glomeraceae</taxon>
        <taxon>Funneliformis</taxon>
    </lineage>
</organism>
<comment type="caution">
    <text evidence="1">The sequence shown here is derived from an EMBL/GenBank/DDBJ whole genome shotgun (WGS) entry which is preliminary data.</text>
</comment>
<feature type="non-terminal residue" evidence="1">
    <location>
        <position position="155"/>
    </location>
</feature>
<dbReference type="EMBL" id="CAMKVN010015947">
    <property type="protein sequence ID" value="CAI2197257.1"/>
    <property type="molecule type" value="Genomic_DNA"/>
</dbReference>
<protein>
    <submittedName>
        <fullName evidence="1">18940_t:CDS:1</fullName>
    </submittedName>
</protein>
<dbReference type="OrthoDB" id="2304203at2759"/>
<proteinExistence type="predicted"/>
<name>A0A9W4T9Z7_9GLOM</name>
<dbReference type="AlphaFoldDB" id="A0A9W4T9Z7"/>